<dbReference type="InterPro" id="IPR011989">
    <property type="entry name" value="ARM-like"/>
</dbReference>
<dbReference type="PANTHER" id="PTHR10257:SF28">
    <property type="entry name" value="SERINE_THREONINE PROTEIN PHOSPHATASE 2A REGULATORY SUBUNIT"/>
    <property type="match status" value="1"/>
</dbReference>
<comment type="caution">
    <text evidence="1">The sequence shown here is derived from an EMBL/GenBank/DDBJ whole genome shotgun (WGS) entry which is preliminary data.</text>
</comment>
<dbReference type="Pfam" id="PF01603">
    <property type="entry name" value="B56"/>
    <property type="match status" value="1"/>
</dbReference>
<proteinExistence type="predicted"/>
<dbReference type="EMBL" id="JARAOO010000002">
    <property type="protein sequence ID" value="KAJ7978657.1"/>
    <property type="molecule type" value="Genomic_DNA"/>
</dbReference>
<dbReference type="GO" id="GO:0007165">
    <property type="term" value="P:signal transduction"/>
    <property type="evidence" value="ECO:0007669"/>
    <property type="project" value="InterPro"/>
</dbReference>
<protein>
    <submittedName>
        <fullName evidence="1">Serine/threonine protein phosphatase 2A regulatory subunit</fullName>
    </submittedName>
</protein>
<dbReference type="Proteomes" id="UP001163823">
    <property type="component" value="Chromosome 2"/>
</dbReference>
<dbReference type="FunFam" id="1.25.10.10:FF:000548">
    <property type="entry name" value="Serine/threonine protein phosphatase 2A regulatory subunit"/>
    <property type="match status" value="1"/>
</dbReference>
<name>A0AAD7QBV7_QUISA</name>
<dbReference type="GO" id="GO:0019888">
    <property type="term" value="F:protein phosphatase regulator activity"/>
    <property type="evidence" value="ECO:0007669"/>
    <property type="project" value="InterPro"/>
</dbReference>
<keyword evidence="2" id="KW-1185">Reference proteome</keyword>
<dbReference type="GO" id="GO:0000159">
    <property type="term" value="C:protein phosphatase type 2A complex"/>
    <property type="evidence" value="ECO:0007669"/>
    <property type="project" value="InterPro"/>
</dbReference>
<dbReference type="AlphaFoldDB" id="A0AAD7QBV7"/>
<dbReference type="InterPro" id="IPR002554">
    <property type="entry name" value="PP2A_B56"/>
</dbReference>
<sequence>MGLQRNSSMSSPNRKSTTLQHLFDLDSKSINGTKLGSPNNTSKLFSMSENEELLSVISYCTFIFSFSDPLESPSQQELKRNQLMRLLSIIKSSKKPLHDQILAPLVSMISTNLFRPLPPPSIPTSTLEFHDEEDPIFTFSPTWSHLQIVFDILLRLVMNTDPKTLKDYVNHPFLLKLLSLFRSEDRRERESLKNVYHRIYSKFTFYRSFMRKSMTDVLLHYVFETEKHSGIGELLEIWGTIINGFTVPLKEEHKLFLMRVLIPLHKTQGMQVYHTQLAYCVSQFVQKEPMLGGTVVRGILRYWPLTNCQKEVLLIGELEELVENLDPEQYRKLALPLCKQITKCLNSWNSQVAERALYVWNNEQFVKMASTAMEEVFPVIVEGMEKNLKWHWSKSVRELTDKVKAMLEEMDPLLYSKSLQDINVEESAAHQKEMMRRQIWEKNRVGSSPESISANTLFMCFPWNNIVV</sequence>
<dbReference type="PANTHER" id="PTHR10257">
    <property type="entry name" value="SERINE/THREONINE PROTEIN PHOSPHATASE 2A PP2A REGULATORY SUBUNIT B"/>
    <property type="match status" value="1"/>
</dbReference>
<dbReference type="KEGG" id="qsa:O6P43_002151"/>
<reference evidence="1" key="1">
    <citation type="journal article" date="2023" name="Science">
        <title>Elucidation of the pathway for biosynthesis of saponin adjuvants from the soapbark tree.</title>
        <authorList>
            <person name="Reed J."/>
            <person name="Orme A."/>
            <person name="El-Demerdash A."/>
            <person name="Owen C."/>
            <person name="Martin L.B.B."/>
            <person name="Misra R.C."/>
            <person name="Kikuchi S."/>
            <person name="Rejzek M."/>
            <person name="Martin A.C."/>
            <person name="Harkess A."/>
            <person name="Leebens-Mack J."/>
            <person name="Louveau T."/>
            <person name="Stephenson M.J."/>
            <person name="Osbourn A."/>
        </authorList>
    </citation>
    <scope>NUCLEOTIDE SEQUENCE</scope>
    <source>
        <strain evidence="1">S10</strain>
    </source>
</reference>
<gene>
    <name evidence="1" type="ORF">O6P43_002151</name>
</gene>
<accession>A0AAD7QBV7</accession>
<organism evidence="1 2">
    <name type="scientific">Quillaja saponaria</name>
    <name type="common">Soap bark tree</name>
    <dbReference type="NCBI Taxonomy" id="32244"/>
    <lineage>
        <taxon>Eukaryota</taxon>
        <taxon>Viridiplantae</taxon>
        <taxon>Streptophyta</taxon>
        <taxon>Embryophyta</taxon>
        <taxon>Tracheophyta</taxon>
        <taxon>Spermatophyta</taxon>
        <taxon>Magnoliopsida</taxon>
        <taxon>eudicotyledons</taxon>
        <taxon>Gunneridae</taxon>
        <taxon>Pentapetalae</taxon>
        <taxon>rosids</taxon>
        <taxon>fabids</taxon>
        <taxon>Fabales</taxon>
        <taxon>Quillajaceae</taxon>
        <taxon>Quillaja</taxon>
    </lineage>
</organism>
<evidence type="ECO:0000313" key="2">
    <source>
        <dbReference type="Proteomes" id="UP001163823"/>
    </source>
</evidence>
<dbReference type="InterPro" id="IPR016024">
    <property type="entry name" value="ARM-type_fold"/>
</dbReference>
<dbReference type="SUPFAM" id="SSF48371">
    <property type="entry name" value="ARM repeat"/>
    <property type="match status" value="1"/>
</dbReference>
<evidence type="ECO:0000313" key="1">
    <source>
        <dbReference type="EMBL" id="KAJ7978657.1"/>
    </source>
</evidence>
<dbReference type="Gene3D" id="1.25.10.10">
    <property type="entry name" value="Leucine-rich Repeat Variant"/>
    <property type="match status" value="1"/>
</dbReference>